<evidence type="ECO:0000256" key="1">
    <source>
        <dbReference type="ARBA" id="ARBA00006814"/>
    </source>
</evidence>
<keyword evidence="7" id="KW-1185">Reference proteome</keyword>
<name>A0A2X0INN4_9ACTN</name>
<sequence>MSGTVVIAIGNEYRQDDGAAPAALRLLCAEGATADRFDHTDGEATRLLGLWQGRDLAVVIDAVHAHPGEPGRIHRLDLARAALLRGGANTHGLGLGEAVELGRVLGLLPGRLVVVGIEGERFDWGDELSPTVAEAVPRAAALVRALLAEAAGSPAGATPADTAADSTAHPNAATEPRARWREPDPSSPSRRPEPGAGQPEPLRRWP</sequence>
<dbReference type="AlphaFoldDB" id="A0A2X0INN4"/>
<keyword evidence="2" id="KW-0645">Protease</keyword>
<dbReference type="GO" id="GO:0016485">
    <property type="term" value="P:protein processing"/>
    <property type="evidence" value="ECO:0007669"/>
    <property type="project" value="TreeGrafter"/>
</dbReference>
<dbReference type="RefSeq" id="WP_111499506.1">
    <property type="nucleotide sequence ID" value="NZ_QKYN01000020.1"/>
</dbReference>
<comment type="similarity">
    <text evidence="1">Belongs to the peptidase A31 family.</text>
</comment>
<dbReference type="InterPro" id="IPR023430">
    <property type="entry name" value="Pept_HybD-like_dom_sf"/>
</dbReference>
<dbReference type="GO" id="GO:0004190">
    <property type="term" value="F:aspartic-type endopeptidase activity"/>
    <property type="evidence" value="ECO:0007669"/>
    <property type="project" value="UniProtKB-KW"/>
</dbReference>
<evidence type="ECO:0000313" key="6">
    <source>
        <dbReference type="EMBL" id="RAG86812.1"/>
    </source>
</evidence>
<evidence type="ECO:0000256" key="4">
    <source>
        <dbReference type="ARBA" id="ARBA00022801"/>
    </source>
</evidence>
<organism evidence="6 7">
    <name type="scientific">Streptacidiphilus pinicola</name>
    <dbReference type="NCBI Taxonomy" id="2219663"/>
    <lineage>
        <taxon>Bacteria</taxon>
        <taxon>Bacillati</taxon>
        <taxon>Actinomycetota</taxon>
        <taxon>Actinomycetes</taxon>
        <taxon>Kitasatosporales</taxon>
        <taxon>Streptomycetaceae</taxon>
        <taxon>Streptacidiphilus</taxon>
    </lineage>
</organism>
<protein>
    <submittedName>
        <fullName evidence="6">Peptidase M52</fullName>
    </submittedName>
</protein>
<dbReference type="Pfam" id="PF01750">
    <property type="entry name" value="HycI"/>
    <property type="match status" value="1"/>
</dbReference>
<dbReference type="EMBL" id="QKYN01000020">
    <property type="protein sequence ID" value="RAG86812.1"/>
    <property type="molecule type" value="Genomic_DNA"/>
</dbReference>
<evidence type="ECO:0000256" key="2">
    <source>
        <dbReference type="ARBA" id="ARBA00022670"/>
    </source>
</evidence>
<dbReference type="Proteomes" id="UP000248889">
    <property type="component" value="Unassembled WGS sequence"/>
</dbReference>
<reference evidence="6 7" key="1">
    <citation type="submission" date="2018-06" db="EMBL/GenBank/DDBJ databases">
        <title>Streptacidiphilus pinicola sp. nov., isolated from pine grove soil.</title>
        <authorList>
            <person name="Roh S.G."/>
            <person name="Park S."/>
            <person name="Kim M.-K."/>
            <person name="Yun B.-R."/>
            <person name="Park J."/>
            <person name="Kim M.J."/>
            <person name="Kim Y.S."/>
            <person name="Kim S.B."/>
        </authorList>
    </citation>
    <scope>NUCLEOTIDE SEQUENCE [LARGE SCALE GENOMIC DNA]</scope>
    <source>
        <strain evidence="6 7">MMS16-CNU450</strain>
    </source>
</reference>
<dbReference type="PANTHER" id="PTHR30302:SF1">
    <property type="entry name" value="HYDROGENASE 2 MATURATION PROTEASE"/>
    <property type="match status" value="1"/>
</dbReference>
<dbReference type="SUPFAM" id="SSF53163">
    <property type="entry name" value="HybD-like"/>
    <property type="match status" value="1"/>
</dbReference>
<dbReference type="CDD" id="cd00518">
    <property type="entry name" value="H2MP"/>
    <property type="match status" value="1"/>
</dbReference>
<keyword evidence="4" id="KW-0378">Hydrolase</keyword>
<gene>
    <name evidence="6" type="ORF">DN069_04560</name>
</gene>
<accession>A0A2X0INN4</accession>
<keyword evidence="3" id="KW-0064">Aspartyl protease</keyword>
<dbReference type="Gene3D" id="3.40.50.1450">
    <property type="entry name" value="HybD-like"/>
    <property type="match status" value="1"/>
</dbReference>
<dbReference type="InterPro" id="IPR000671">
    <property type="entry name" value="Peptidase_A31"/>
</dbReference>
<dbReference type="PANTHER" id="PTHR30302">
    <property type="entry name" value="HYDROGENASE 1 MATURATION PROTEASE"/>
    <property type="match status" value="1"/>
</dbReference>
<comment type="caution">
    <text evidence="6">The sequence shown here is derived from an EMBL/GenBank/DDBJ whole genome shotgun (WGS) entry which is preliminary data.</text>
</comment>
<feature type="compositionally biased region" description="Low complexity" evidence="5">
    <location>
        <begin position="153"/>
        <end position="168"/>
    </location>
</feature>
<proteinExistence type="inferred from homology"/>
<feature type="region of interest" description="Disordered" evidence="5">
    <location>
        <begin position="153"/>
        <end position="206"/>
    </location>
</feature>
<evidence type="ECO:0000313" key="7">
    <source>
        <dbReference type="Proteomes" id="UP000248889"/>
    </source>
</evidence>
<dbReference type="NCBIfam" id="TIGR00072">
    <property type="entry name" value="hydrog_prot"/>
    <property type="match status" value="1"/>
</dbReference>
<dbReference type="GO" id="GO:0008047">
    <property type="term" value="F:enzyme activator activity"/>
    <property type="evidence" value="ECO:0007669"/>
    <property type="project" value="InterPro"/>
</dbReference>
<dbReference type="OrthoDB" id="164170at2"/>
<evidence type="ECO:0000256" key="3">
    <source>
        <dbReference type="ARBA" id="ARBA00022750"/>
    </source>
</evidence>
<evidence type="ECO:0000256" key="5">
    <source>
        <dbReference type="SAM" id="MobiDB-lite"/>
    </source>
</evidence>